<dbReference type="InterPro" id="IPR000812">
    <property type="entry name" value="TFIIB"/>
</dbReference>
<keyword evidence="1" id="KW-0805">Transcription regulation</keyword>
<dbReference type="InterPro" id="IPR036915">
    <property type="entry name" value="Cyclin-like_sf"/>
</dbReference>
<evidence type="ECO:0000313" key="4">
    <source>
        <dbReference type="EMBL" id="AGF85479.1"/>
    </source>
</evidence>
<keyword evidence="4" id="KW-0396">Initiation factor</keyword>
<keyword evidence="4" id="KW-0648">Protein biosynthesis</keyword>
<sequence>MSYYREYFYVDLKNLFFLEKNKLNKIRERPIYNLQHELSKFLNARHHNLSDYDDLNVQTDSLLVNQFPNAILLGNKKDEQDEKEKKMKSINDENILKEKINKSNISGDINIWDLVNNLEKESKKTVVSDTLISETDDMEQNKICCGCGSKGTLIEDIQSSVIVCSECGVINDELIDRGPEWRQYNNDDGRGEGINRCGCPSNPFFPKSSQGTIIVGANNSRLKRKQKWNSTVYKERSLNNVFEYITTNCNNNNIPKIITDSAKILYKRLSDCKHKSGANKGKQIIIRGNNRSSIIAACVFKACEMNKHPRSVKEIAHFFGLDEKKVTKGNKHFEKIMKNADDNFIIIDQIDPNTAEDYIKRHCPKLKISKPYAEMAVRIANNCCRMKLASDHGPLALAAASILVMANYYSLNIDKKVIARLIGTSDVTIGKIYNKIAPYCQALVDNEATDYLIKKFKING</sequence>
<keyword evidence="5" id="KW-1185">Reference proteome</keyword>
<dbReference type="Proteomes" id="UP000241071">
    <property type="component" value="Segment"/>
</dbReference>
<accession>M1PC17</accession>
<reference evidence="4 5" key="1">
    <citation type="submission" date="2012-10" db="EMBL/GenBank/DDBJ databases">
        <title>Complete genome sequence of Moumouvirus goulette.</title>
        <authorList>
            <person name="Fournous G."/>
            <person name="Bougalmi M."/>
            <person name="Colson P."/>
        </authorList>
    </citation>
    <scope>NUCLEOTIDE SEQUENCE [LARGE SCALE GENOMIC DNA]</scope>
</reference>
<gene>
    <name evidence="4" type="ORF">glt_00671</name>
</gene>
<dbReference type="GO" id="GO:0097550">
    <property type="term" value="C:transcription preinitiation complex"/>
    <property type="evidence" value="ECO:0007669"/>
    <property type="project" value="TreeGrafter"/>
</dbReference>
<keyword evidence="2" id="KW-0804">Transcription</keyword>
<dbReference type="PRINTS" id="PR00685">
    <property type="entry name" value="TIFACTORIIB"/>
</dbReference>
<dbReference type="GO" id="GO:0070897">
    <property type="term" value="P:transcription preinitiation complex assembly"/>
    <property type="evidence" value="ECO:0007669"/>
    <property type="project" value="InterPro"/>
</dbReference>
<dbReference type="Gene3D" id="1.10.472.170">
    <property type="match status" value="1"/>
</dbReference>
<dbReference type="Gene3D" id="1.10.472.10">
    <property type="entry name" value="Cyclin-like"/>
    <property type="match status" value="1"/>
</dbReference>
<evidence type="ECO:0000256" key="1">
    <source>
        <dbReference type="ARBA" id="ARBA00023015"/>
    </source>
</evidence>
<dbReference type="GO" id="GO:0017025">
    <property type="term" value="F:TBP-class protein binding"/>
    <property type="evidence" value="ECO:0007669"/>
    <property type="project" value="InterPro"/>
</dbReference>
<dbReference type="SUPFAM" id="SSF47954">
    <property type="entry name" value="Cyclin-like"/>
    <property type="match status" value="2"/>
</dbReference>
<evidence type="ECO:0000313" key="5">
    <source>
        <dbReference type="Proteomes" id="UP000241071"/>
    </source>
</evidence>
<dbReference type="Pfam" id="PF00382">
    <property type="entry name" value="TFIIB"/>
    <property type="match status" value="2"/>
</dbReference>
<feature type="domain" description="Transcription factor TFIIB cyclin-like" evidence="3">
    <location>
        <begin position="235"/>
        <end position="335"/>
    </location>
</feature>
<dbReference type="EMBL" id="KC008572">
    <property type="protein sequence ID" value="AGF85479.1"/>
    <property type="molecule type" value="Genomic_DNA"/>
</dbReference>
<dbReference type="SUPFAM" id="SSF57783">
    <property type="entry name" value="Zinc beta-ribbon"/>
    <property type="match status" value="1"/>
</dbReference>
<evidence type="ECO:0000259" key="3">
    <source>
        <dbReference type="Pfam" id="PF00382"/>
    </source>
</evidence>
<evidence type="ECO:0000256" key="2">
    <source>
        <dbReference type="ARBA" id="ARBA00023163"/>
    </source>
</evidence>
<feature type="domain" description="Transcription factor TFIIB cyclin-like" evidence="3">
    <location>
        <begin position="352"/>
        <end position="437"/>
    </location>
</feature>
<organism evidence="4 5">
    <name type="scientific">Moumouvirus goulette</name>
    <dbReference type="NCBI Taxonomy" id="1247379"/>
    <lineage>
        <taxon>Viruses</taxon>
        <taxon>Varidnaviria</taxon>
        <taxon>Bamfordvirae</taxon>
        <taxon>Nucleocytoviricota</taxon>
        <taxon>Megaviricetes</taxon>
        <taxon>Imitervirales</taxon>
        <taxon>Mimiviridae</taxon>
        <taxon>Megamimivirinae</taxon>
        <taxon>Moumouvirus</taxon>
        <taxon>Moumouvirus goulettemassiliense</taxon>
    </lineage>
</organism>
<dbReference type="InterPro" id="IPR013150">
    <property type="entry name" value="TFIIB_cyclin"/>
</dbReference>
<proteinExistence type="predicted"/>
<dbReference type="PANTHER" id="PTHR11618">
    <property type="entry name" value="TRANSCRIPTION INITIATION FACTOR IIB-RELATED"/>
    <property type="match status" value="1"/>
</dbReference>
<protein>
    <submittedName>
        <fullName evidence="4">Initiation factor TFIIB</fullName>
    </submittedName>
</protein>
<name>M1PC17_9VIRU</name>
<dbReference type="PANTHER" id="PTHR11618:SF13">
    <property type="entry name" value="TRANSCRIPTION INITIATION FACTOR IIB"/>
    <property type="match status" value="1"/>
</dbReference>